<proteinExistence type="predicted"/>
<evidence type="ECO:0000313" key="1">
    <source>
        <dbReference type="EMBL" id="KAK2164707.1"/>
    </source>
</evidence>
<dbReference type="AlphaFoldDB" id="A0AAD9NC01"/>
<evidence type="ECO:0000313" key="2">
    <source>
        <dbReference type="Proteomes" id="UP001208570"/>
    </source>
</evidence>
<reference evidence="1" key="1">
    <citation type="journal article" date="2023" name="Mol. Biol. Evol.">
        <title>Third-Generation Sequencing Reveals the Adaptive Role of the Epigenome in Three Deep-Sea Polychaetes.</title>
        <authorList>
            <person name="Perez M."/>
            <person name="Aroh O."/>
            <person name="Sun Y."/>
            <person name="Lan Y."/>
            <person name="Juniper S.K."/>
            <person name="Young C.R."/>
            <person name="Angers B."/>
            <person name="Qian P.Y."/>
        </authorList>
    </citation>
    <scope>NUCLEOTIDE SEQUENCE</scope>
    <source>
        <strain evidence="1">P08H-3</strain>
    </source>
</reference>
<keyword evidence="2" id="KW-1185">Reference proteome</keyword>
<sequence length="43" mass="5051">MIERIESLKTETNWYRINLTYDPEDVGVHLTKSKISNSSRLIV</sequence>
<comment type="caution">
    <text evidence="1">The sequence shown here is derived from an EMBL/GenBank/DDBJ whole genome shotgun (WGS) entry which is preliminary data.</text>
</comment>
<dbReference type="EMBL" id="JAODUP010000060">
    <property type="protein sequence ID" value="KAK2164707.1"/>
    <property type="molecule type" value="Genomic_DNA"/>
</dbReference>
<gene>
    <name evidence="1" type="ORF">LSH36_60g06025</name>
</gene>
<protein>
    <submittedName>
        <fullName evidence="1">Uncharacterized protein</fullName>
    </submittedName>
</protein>
<accession>A0AAD9NC01</accession>
<dbReference type="Proteomes" id="UP001208570">
    <property type="component" value="Unassembled WGS sequence"/>
</dbReference>
<organism evidence="1 2">
    <name type="scientific">Paralvinella palmiformis</name>
    <dbReference type="NCBI Taxonomy" id="53620"/>
    <lineage>
        <taxon>Eukaryota</taxon>
        <taxon>Metazoa</taxon>
        <taxon>Spiralia</taxon>
        <taxon>Lophotrochozoa</taxon>
        <taxon>Annelida</taxon>
        <taxon>Polychaeta</taxon>
        <taxon>Sedentaria</taxon>
        <taxon>Canalipalpata</taxon>
        <taxon>Terebellida</taxon>
        <taxon>Terebelliformia</taxon>
        <taxon>Alvinellidae</taxon>
        <taxon>Paralvinella</taxon>
    </lineage>
</organism>
<name>A0AAD9NC01_9ANNE</name>